<organism evidence="9 10">
    <name type="scientific">Lates calcarifer</name>
    <name type="common">Barramundi</name>
    <name type="synonym">Holocentrus calcarifer</name>
    <dbReference type="NCBI Taxonomy" id="8187"/>
    <lineage>
        <taxon>Eukaryota</taxon>
        <taxon>Metazoa</taxon>
        <taxon>Chordata</taxon>
        <taxon>Craniata</taxon>
        <taxon>Vertebrata</taxon>
        <taxon>Euteleostomi</taxon>
        <taxon>Actinopterygii</taxon>
        <taxon>Neopterygii</taxon>
        <taxon>Teleostei</taxon>
        <taxon>Neoteleostei</taxon>
        <taxon>Acanthomorphata</taxon>
        <taxon>Carangaria</taxon>
        <taxon>Carangaria incertae sedis</taxon>
        <taxon>Centropomidae</taxon>
        <taxon>Lates</taxon>
    </lineage>
</organism>
<reference evidence="10" key="1">
    <citation type="submission" date="2025-08" db="UniProtKB">
        <authorList>
            <consortium name="RefSeq"/>
        </authorList>
    </citation>
    <scope>IDENTIFICATION</scope>
    <source>
        <tissue evidence="10">Brain</tissue>
    </source>
</reference>
<gene>
    <name evidence="10" type="primary">aire</name>
</gene>
<dbReference type="GO" id="GO:0005737">
    <property type="term" value="C:cytoplasm"/>
    <property type="evidence" value="ECO:0007669"/>
    <property type="project" value="InterPro"/>
</dbReference>
<proteinExistence type="predicted"/>
<name>A0AAJ7PMA9_LATCA</name>
<dbReference type="InterPro" id="IPR042580">
    <property type="entry name" value="AIRE_PHD2"/>
</dbReference>
<dbReference type="PRINTS" id="PR01711">
    <property type="entry name" value="AIREGULATOR"/>
</dbReference>
<dbReference type="KEGG" id="lcf:108883480"/>
<dbReference type="CDD" id="cd15540">
    <property type="entry name" value="PHD2_AIRE"/>
    <property type="match status" value="1"/>
</dbReference>
<dbReference type="Pfam" id="PF00628">
    <property type="entry name" value="PHD"/>
    <property type="match status" value="1"/>
</dbReference>
<dbReference type="InterPro" id="IPR043563">
    <property type="entry name" value="Sp110/Sp140/Sp140L-like"/>
</dbReference>
<dbReference type="GO" id="GO:0045182">
    <property type="term" value="F:translation regulator activity"/>
    <property type="evidence" value="ECO:0007669"/>
    <property type="project" value="InterPro"/>
</dbReference>
<evidence type="ECO:0000313" key="9">
    <source>
        <dbReference type="Proteomes" id="UP000694890"/>
    </source>
</evidence>
<dbReference type="RefSeq" id="XP_018532195.1">
    <property type="nucleotide sequence ID" value="XM_018676679.2"/>
</dbReference>
<dbReference type="GO" id="GO:0003677">
    <property type="term" value="F:DNA binding"/>
    <property type="evidence" value="ECO:0007669"/>
    <property type="project" value="UniProtKB-KW"/>
</dbReference>
<dbReference type="GO" id="GO:0000981">
    <property type="term" value="F:DNA-binding transcription factor activity, RNA polymerase II-specific"/>
    <property type="evidence" value="ECO:0007669"/>
    <property type="project" value="TreeGrafter"/>
</dbReference>
<feature type="compositionally biased region" description="Basic and acidic residues" evidence="6">
    <location>
        <begin position="124"/>
        <end position="157"/>
    </location>
</feature>
<feature type="domain" description="HSR" evidence="8">
    <location>
        <begin position="9"/>
        <end position="127"/>
    </location>
</feature>
<dbReference type="InterPro" id="IPR001965">
    <property type="entry name" value="Znf_PHD"/>
</dbReference>
<dbReference type="GO" id="GO:0005634">
    <property type="term" value="C:nucleus"/>
    <property type="evidence" value="ECO:0007669"/>
    <property type="project" value="InterPro"/>
</dbReference>
<dbReference type="InterPro" id="IPR013083">
    <property type="entry name" value="Znf_RING/FYVE/PHD"/>
</dbReference>
<protein>
    <submittedName>
        <fullName evidence="10">Autoimmune regulator</fullName>
    </submittedName>
</protein>
<keyword evidence="2 5" id="KW-0863">Zinc-finger</keyword>
<dbReference type="PROSITE" id="PS01359">
    <property type="entry name" value="ZF_PHD_1"/>
    <property type="match status" value="1"/>
</dbReference>
<feature type="region of interest" description="Disordered" evidence="6">
    <location>
        <begin position="124"/>
        <end position="176"/>
    </location>
</feature>
<evidence type="ECO:0000256" key="1">
    <source>
        <dbReference type="ARBA" id="ARBA00022723"/>
    </source>
</evidence>
<dbReference type="Pfam" id="PF03172">
    <property type="entry name" value="HSR"/>
    <property type="match status" value="1"/>
</dbReference>
<dbReference type="CTD" id="326"/>
<dbReference type="PROSITE" id="PS50016">
    <property type="entry name" value="ZF_PHD_2"/>
    <property type="match status" value="1"/>
</dbReference>
<dbReference type="PANTHER" id="PTHR46386:SF11">
    <property type="entry name" value="AUTOIMMUNE REGULATOR"/>
    <property type="match status" value="1"/>
</dbReference>
<evidence type="ECO:0000313" key="10">
    <source>
        <dbReference type="RefSeq" id="XP_018532195.1"/>
    </source>
</evidence>
<sequence>MISGPGHFVSHFHAKQIMSRVEALRDTNLRSLLKELRTDIAMAVDDPFPLVYGLADKNIITDQLLKDTLEKESREGIHKAMYSLLSWVLEQRRSTIQAFWSNMSKDYNLDSYPKLQTLLTNLHSRQDAARSRGEKKSSGGDKTHMKKRSHEDRDSHNQHSQYHAKTSDGPGGKVKLYRVKSEDPTPQLLSGNGVQAVSSSVQKGVTLSSTSTEPSVSHEAREKTHIKQVFGSDGTARKCIKVSGEFYSCGSSEETSAASKSKAAKTMFHHRGETSTSMVHYNDDECAVCKDGGELICCDGCPRAFHLTCLDPPLISIPSGTWQCDWCCGNRVKREEAQLPLQALVAQPQQTNTNSSNSIIDVSFYSSLSSSSLTSVTAPINGPSVRNQCSGGDLVSVREVCGVCHLAGGDLTQCLQCLERFHVHCLFSKGRSICSACSRPWCSSAEKEAESRGLQLTPVVQNTLSHDQSSSVPEPVLHKDELDSILGDQGSIDGILQWAFHNISRPLSDSQGFYQ</sequence>
<evidence type="ECO:0000259" key="7">
    <source>
        <dbReference type="PROSITE" id="PS50016"/>
    </source>
</evidence>
<dbReference type="PROSITE" id="PS51414">
    <property type="entry name" value="HSR"/>
    <property type="match status" value="1"/>
</dbReference>
<evidence type="ECO:0000256" key="4">
    <source>
        <dbReference type="ARBA" id="ARBA00023125"/>
    </source>
</evidence>
<accession>A0AAJ7PMA9</accession>
<dbReference type="SMART" id="SM00249">
    <property type="entry name" value="PHD"/>
    <property type="match status" value="2"/>
</dbReference>
<evidence type="ECO:0000256" key="3">
    <source>
        <dbReference type="ARBA" id="ARBA00022833"/>
    </source>
</evidence>
<evidence type="ECO:0000256" key="6">
    <source>
        <dbReference type="SAM" id="MobiDB-lite"/>
    </source>
</evidence>
<dbReference type="PANTHER" id="PTHR46386">
    <property type="entry name" value="NUCLEAR BODY PROTEIN SP140"/>
    <property type="match status" value="1"/>
</dbReference>
<evidence type="ECO:0000259" key="8">
    <source>
        <dbReference type="PROSITE" id="PS51414"/>
    </source>
</evidence>
<keyword evidence="3" id="KW-0862">Zinc</keyword>
<dbReference type="GO" id="GO:0008270">
    <property type="term" value="F:zinc ion binding"/>
    <property type="evidence" value="ECO:0007669"/>
    <property type="project" value="UniProtKB-KW"/>
</dbReference>
<dbReference type="SUPFAM" id="SSF57903">
    <property type="entry name" value="FYVE/PHD zinc finger"/>
    <property type="match status" value="1"/>
</dbReference>
<dbReference type="GO" id="GO:0006959">
    <property type="term" value="P:humoral immune response"/>
    <property type="evidence" value="ECO:0007669"/>
    <property type="project" value="InterPro"/>
</dbReference>
<dbReference type="InterPro" id="IPR004865">
    <property type="entry name" value="HSR_dom"/>
</dbReference>
<dbReference type="GeneID" id="108883480"/>
<dbReference type="InterPro" id="IPR019786">
    <property type="entry name" value="Zinc_finger_PHD-type_CS"/>
</dbReference>
<dbReference type="InterPro" id="IPR011011">
    <property type="entry name" value="Znf_FYVE_PHD"/>
</dbReference>
<keyword evidence="1" id="KW-0479">Metal-binding</keyword>
<keyword evidence="4" id="KW-0238">DNA-binding</keyword>
<evidence type="ECO:0000256" key="5">
    <source>
        <dbReference type="PROSITE-ProRule" id="PRU00146"/>
    </source>
</evidence>
<evidence type="ECO:0000256" key="2">
    <source>
        <dbReference type="ARBA" id="ARBA00022771"/>
    </source>
</evidence>
<feature type="domain" description="PHD-type" evidence="7">
    <location>
        <begin position="283"/>
        <end position="330"/>
    </location>
</feature>
<dbReference type="Proteomes" id="UP000694890">
    <property type="component" value="Linkage group LG4"/>
</dbReference>
<dbReference type="InterPro" id="IPR008087">
    <property type="entry name" value="AIRE"/>
</dbReference>
<dbReference type="AlphaFoldDB" id="A0AAJ7PMA9"/>
<dbReference type="InterPro" id="IPR019787">
    <property type="entry name" value="Znf_PHD-finger"/>
</dbReference>
<dbReference type="Gene3D" id="3.30.40.10">
    <property type="entry name" value="Zinc/RING finger domain, C3HC4 (zinc finger)"/>
    <property type="match status" value="2"/>
</dbReference>
<dbReference type="CDD" id="cd15539">
    <property type="entry name" value="PHD1_AIRE"/>
    <property type="match status" value="1"/>
</dbReference>